<dbReference type="eggNOG" id="ENOG50308GX">
    <property type="taxonomic scope" value="Bacteria"/>
</dbReference>
<reference evidence="2 9" key="3">
    <citation type="submission" date="2017-04" db="EMBL/GenBank/DDBJ databases">
        <title>Weissella cibaria strain m2 complete genome.</title>
        <authorList>
            <person name="Pan Q."/>
            <person name="Tan M."/>
            <person name="Yao F."/>
            <person name="Su S."/>
        </authorList>
    </citation>
    <scope>NUCLEOTIDE SEQUENCE [LARGE SCALE GENOMIC DNA]</scope>
    <source>
        <strain evidence="2 9">M2</strain>
    </source>
</reference>
<evidence type="ECO:0000313" key="9">
    <source>
        <dbReference type="Proteomes" id="UP000244870"/>
    </source>
</evidence>
<dbReference type="STRING" id="137591.AO080_08495"/>
<protein>
    <recommendedName>
        <fullName evidence="11">DUF2798 domain-containing protein</fullName>
    </recommendedName>
</protein>
<reference evidence="3 7" key="1">
    <citation type="journal article" date="2015" name="Microbiology (Mosc.)">
        <title>Genomics of the Weissella cibaria species with an examination of its metabolic traits.</title>
        <authorList>
            <person name="Lynch K.M."/>
            <person name="Lucid A."/>
            <person name="Arendt E.K."/>
            <person name="Sleator R.D."/>
            <person name="Lucey B."/>
            <person name="Coffey A."/>
        </authorList>
    </citation>
    <scope>NUCLEOTIDE SEQUENCE [LARGE SCALE GENOMIC DNA]</scope>
    <source>
        <strain evidence="4">AB3b</strain>
        <strain evidence="3 7">MG1</strain>
    </source>
</reference>
<dbReference type="AlphaFoldDB" id="A0A0D1LGK7"/>
<evidence type="ECO:0008006" key="11">
    <source>
        <dbReference type="Google" id="ProtNLM"/>
    </source>
</evidence>
<evidence type="ECO:0000313" key="7">
    <source>
        <dbReference type="Proteomes" id="UP000032287"/>
    </source>
</evidence>
<dbReference type="Proteomes" id="UP000032289">
    <property type="component" value="Unassembled WGS sequence"/>
</dbReference>
<dbReference type="Proteomes" id="UP000244870">
    <property type="component" value="Chromosome"/>
</dbReference>
<gene>
    <name evidence="4" type="ORF">ab3b_01755</name>
    <name evidence="2" type="ORF">B6254_1112</name>
    <name evidence="5" type="ORF">B9D04_04730</name>
    <name evidence="6" type="ORF">FO435_05665</name>
    <name evidence="3" type="ORF">QX99_01677</name>
</gene>
<sequence>MKRFFERSFIVGIVTTLTMVTIISIWNGTWVAGWHRRTILATLTIVPLTFILATLLKENVTLPLVIKLHNILPKWFSELVPRRHSMAIFIVTGNVSVMSFYGLYMSHHYDSQHLVLSYFIQWAHTLLFAIPLLLFIVRPLITVVFDLIWREDDPA</sequence>
<dbReference type="KEGG" id="wcb:AO080_08495"/>
<dbReference type="EMBL" id="CP020928">
    <property type="protein sequence ID" value="AWF95518.1"/>
    <property type="molecule type" value="Genomic_DNA"/>
</dbReference>
<dbReference type="Proteomes" id="UP000032287">
    <property type="component" value="Unassembled WGS sequence"/>
</dbReference>
<keyword evidence="7" id="KW-1185">Reference proteome</keyword>
<feature type="transmembrane region" description="Helical" evidence="1">
    <location>
        <begin position="9"/>
        <end position="26"/>
    </location>
</feature>
<evidence type="ECO:0000313" key="6">
    <source>
        <dbReference type="EMBL" id="TVV27405.1"/>
    </source>
</evidence>
<evidence type="ECO:0000256" key="1">
    <source>
        <dbReference type="SAM" id="Phobius"/>
    </source>
</evidence>
<evidence type="ECO:0000313" key="2">
    <source>
        <dbReference type="EMBL" id="AWF95518.1"/>
    </source>
</evidence>
<dbReference type="RefSeq" id="WP_043711859.1">
    <property type="nucleotide sequence ID" value="NZ_CP012873.1"/>
</dbReference>
<organism evidence="3 7">
    <name type="scientific">Weissella cibaria</name>
    <dbReference type="NCBI Taxonomy" id="137591"/>
    <lineage>
        <taxon>Bacteria</taxon>
        <taxon>Bacillati</taxon>
        <taxon>Bacillota</taxon>
        <taxon>Bacilli</taxon>
        <taxon>Lactobacillales</taxon>
        <taxon>Lactobacillaceae</taxon>
        <taxon>Weissella</taxon>
    </lineage>
</organism>
<evidence type="ECO:0000313" key="8">
    <source>
        <dbReference type="Proteomes" id="UP000193588"/>
    </source>
</evidence>
<evidence type="ECO:0000313" key="5">
    <source>
        <dbReference type="EMBL" id="OSP89826.1"/>
    </source>
</evidence>
<dbReference type="EMBL" id="JWHT01000041">
    <property type="protein sequence ID" value="KIU22360.1"/>
    <property type="molecule type" value="Genomic_DNA"/>
</dbReference>
<dbReference type="EMBL" id="VNHC01000002">
    <property type="protein sequence ID" value="TVV27405.1"/>
    <property type="molecule type" value="Genomic_DNA"/>
</dbReference>
<feature type="transmembrane region" description="Helical" evidence="1">
    <location>
        <begin position="38"/>
        <end position="56"/>
    </location>
</feature>
<dbReference type="Proteomes" id="UP000193588">
    <property type="component" value="Unassembled WGS sequence"/>
</dbReference>
<evidence type="ECO:0000313" key="3">
    <source>
        <dbReference type="EMBL" id="KIU19660.1"/>
    </source>
</evidence>
<keyword evidence="1" id="KW-0812">Transmembrane</keyword>
<dbReference type="PATRIC" id="fig|137591.24.peg.1702"/>
<dbReference type="OrthoDB" id="2146801at2"/>
<reference evidence="5 8" key="2">
    <citation type="submission" date="2017-04" db="EMBL/GenBank/DDBJ databases">
        <title>The genome sequence of Weissella cibaria isolated from wild Drosophila.</title>
        <authorList>
            <person name="Ricks N.J."/>
            <person name="Carroll C."/>
            <person name="Walters A."/>
            <person name="Newell P.D."/>
            <person name="Chaston J.M."/>
        </authorList>
    </citation>
    <scope>NUCLEOTIDE SEQUENCE [LARGE SCALE GENOMIC DNA]</scope>
    <source>
        <strain evidence="5 8">DmW_103</strain>
    </source>
</reference>
<dbReference type="Proteomes" id="UP000320012">
    <property type="component" value="Unassembled WGS sequence"/>
</dbReference>
<accession>A0A0D1LGK7</accession>
<proteinExistence type="predicted"/>
<keyword evidence="1" id="KW-0472">Membrane</keyword>
<keyword evidence="1" id="KW-1133">Transmembrane helix</keyword>
<dbReference type="EMBL" id="JWHU01000034">
    <property type="protein sequence ID" value="KIU19660.1"/>
    <property type="molecule type" value="Genomic_DNA"/>
</dbReference>
<dbReference type="EMBL" id="NDXJ01000005">
    <property type="protein sequence ID" value="OSP89826.1"/>
    <property type="molecule type" value="Genomic_DNA"/>
</dbReference>
<evidence type="ECO:0000313" key="4">
    <source>
        <dbReference type="EMBL" id="KIU22360.1"/>
    </source>
</evidence>
<evidence type="ECO:0000313" key="10">
    <source>
        <dbReference type="Proteomes" id="UP000320012"/>
    </source>
</evidence>
<reference evidence="6 10" key="4">
    <citation type="submission" date="2019-07" db="EMBL/GenBank/DDBJ databases">
        <title>Genome sequence of Weissella cibaria GK1.</title>
        <authorList>
            <person name="Choi H.-J."/>
        </authorList>
    </citation>
    <scope>NUCLEOTIDE SEQUENCE [LARGE SCALE GENOMIC DNA]</scope>
    <source>
        <strain evidence="6 10">GK1</strain>
    </source>
</reference>
<feature type="transmembrane region" description="Helical" evidence="1">
    <location>
        <begin position="86"/>
        <end position="106"/>
    </location>
</feature>
<name>A0A0D1LGK7_9LACO</name>